<dbReference type="InterPro" id="IPR001214">
    <property type="entry name" value="SET_dom"/>
</dbReference>
<gene>
    <name evidence="8" type="ORF">CA85_33490</name>
</gene>
<protein>
    <submittedName>
        <fullName evidence="8">SET domain protein</fullName>
    </submittedName>
</protein>
<evidence type="ECO:0000313" key="9">
    <source>
        <dbReference type="Proteomes" id="UP000318053"/>
    </source>
</evidence>
<keyword evidence="9" id="KW-1185">Reference proteome</keyword>
<keyword evidence="3" id="KW-0489">Methyltransferase</keyword>
<evidence type="ECO:0000313" key="8">
    <source>
        <dbReference type="EMBL" id="TWT65004.1"/>
    </source>
</evidence>
<dbReference type="SMART" id="SM00317">
    <property type="entry name" value="SET"/>
    <property type="match status" value="1"/>
</dbReference>
<evidence type="ECO:0000259" key="7">
    <source>
        <dbReference type="PROSITE" id="PS50868"/>
    </source>
</evidence>
<dbReference type="GO" id="GO:0032259">
    <property type="term" value="P:methylation"/>
    <property type="evidence" value="ECO:0007669"/>
    <property type="project" value="UniProtKB-KW"/>
</dbReference>
<evidence type="ECO:0000256" key="5">
    <source>
        <dbReference type="ARBA" id="ARBA00022691"/>
    </source>
</evidence>
<dbReference type="Proteomes" id="UP000318053">
    <property type="component" value="Unassembled WGS sequence"/>
</dbReference>
<sequence>MNDSRHKDSPGSAAGCRLNRGWRRNGSLPIFPSRSFLTLLLLKHRMITLDKRRRKKLQAVVDKDYAYRSYWDDDVEVRSSGKCGHGVFAARQFLPGELVMEVTGQLISKKDYEGSEYVMDLDTKWYLEPSMPGAFMNHSCSPNCELVQLTKTSLGVVAICNIEAETQLTFDYAWEAFDWNPRCRCGARNCRGWVVAEDEVKKMKRLAKNRKKKSS</sequence>
<dbReference type="InterPro" id="IPR050777">
    <property type="entry name" value="SET2_Histone-Lys_MeTrsfase"/>
</dbReference>
<name>A0A5C5XQ30_9BACT</name>
<comment type="caution">
    <text evidence="8">The sequence shown here is derived from an EMBL/GenBank/DDBJ whole genome shotgun (WGS) entry which is preliminary data.</text>
</comment>
<keyword evidence="4" id="KW-0808">Transferase</keyword>
<evidence type="ECO:0000256" key="3">
    <source>
        <dbReference type="ARBA" id="ARBA00022603"/>
    </source>
</evidence>
<keyword evidence="2" id="KW-0158">Chromosome</keyword>
<dbReference type="SUPFAM" id="SSF82199">
    <property type="entry name" value="SET domain"/>
    <property type="match status" value="1"/>
</dbReference>
<comment type="subcellular location">
    <subcellularLocation>
        <location evidence="1">Chromosome</location>
    </subcellularLocation>
</comment>
<dbReference type="InterPro" id="IPR003616">
    <property type="entry name" value="Post-SET_dom"/>
</dbReference>
<reference evidence="8 9" key="1">
    <citation type="submission" date="2019-02" db="EMBL/GenBank/DDBJ databases">
        <title>Deep-cultivation of Planctomycetes and their phenomic and genomic characterization uncovers novel biology.</title>
        <authorList>
            <person name="Wiegand S."/>
            <person name="Jogler M."/>
            <person name="Boedeker C."/>
            <person name="Pinto D."/>
            <person name="Vollmers J."/>
            <person name="Rivas-Marin E."/>
            <person name="Kohn T."/>
            <person name="Peeters S.H."/>
            <person name="Heuer A."/>
            <person name="Rast P."/>
            <person name="Oberbeckmann S."/>
            <person name="Bunk B."/>
            <person name="Jeske O."/>
            <person name="Meyerdierks A."/>
            <person name="Storesund J.E."/>
            <person name="Kallscheuer N."/>
            <person name="Luecker S."/>
            <person name="Lage O.M."/>
            <person name="Pohl T."/>
            <person name="Merkel B.J."/>
            <person name="Hornburger P."/>
            <person name="Mueller R.-W."/>
            <person name="Bruemmer F."/>
            <person name="Labrenz M."/>
            <person name="Spormann A.M."/>
            <person name="Op Den Camp H."/>
            <person name="Overmann J."/>
            <person name="Amann R."/>
            <person name="Jetten M.S.M."/>
            <person name="Mascher T."/>
            <person name="Medema M.H."/>
            <person name="Devos D.P."/>
            <person name="Kaster A.-K."/>
            <person name="Ovreas L."/>
            <person name="Rohde M."/>
            <person name="Galperin M.Y."/>
            <person name="Jogler C."/>
        </authorList>
    </citation>
    <scope>NUCLEOTIDE SEQUENCE [LARGE SCALE GENOMIC DNA]</scope>
    <source>
        <strain evidence="8 9">CA85</strain>
    </source>
</reference>
<dbReference type="PROSITE" id="PS50868">
    <property type="entry name" value="POST_SET"/>
    <property type="match status" value="1"/>
</dbReference>
<feature type="domain" description="SET" evidence="6">
    <location>
        <begin position="73"/>
        <end position="173"/>
    </location>
</feature>
<evidence type="ECO:0000256" key="4">
    <source>
        <dbReference type="ARBA" id="ARBA00022679"/>
    </source>
</evidence>
<evidence type="ECO:0000259" key="6">
    <source>
        <dbReference type="PROSITE" id="PS50280"/>
    </source>
</evidence>
<accession>A0A5C5XQ30</accession>
<keyword evidence="5" id="KW-0949">S-adenosyl-L-methionine</keyword>
<evidence type="ECO:0000256" key="2">
    <source>
        <dbReference type="ARBA" id="ARBA00022454"/>
    </source>
</evidence>
<dbReference type="EMBL" id="SJPK01000008">
    <property type="protein sequence ID" value="TWT65004.1"/>
    <property type="molecule type" value="Genomic_DNA"/>
</dbReference>
<dbReference type="Pfam" id="PF00856">
    <property type="entry name" value="SET"/>
    <property type="match status" value="1"/>
</dbReference>
<organism evidence="8 9">
    <name type="scientific">Allorhodopirellula solitaria</name>
    <dbReference type="NCBI Taxonomy" id="2527987"/>
    <lineage>
        <taxon>Bacteria</taxon>
        <taxon>Pseudomonadati</taxon>
        <taxon>Planctomycetota</taxon>
        <taxon>Planctomycetia</taxon>
        <taxon>Pirellulales</taxon>
        <taxon>Pirellulaceae</taxon>
        <taxon>Allorhodopirellula</taxon>
    </lineage>
</organism>
<dbReference type="GO" id="GO:0008168">
    <property type="term" value="F:methyltransferase activity"/>
    <property type="evidence" value="ECO:0007669"/>
    <property type="project" value="UniProtKB-KW"/>
</dbReference>
<proteinExistence type="predicted"/>
<dbReference type="GO" id="GO:0005694">
    <property type="term" value="C:chromosome"/>
    <property type="evidence" value="ECO:0007669"/>
    <property type="project" value="UniProtKB-SubCell"/>
</dbReference>
<dbReference type="Gene3D" id="2.170.270.10">
    <property type="entry name" value="SET domain"/>
    <property type="match status" value="1"/>
</dbReference>
<dbReference type="AlphaFoldDB" id="A0A5C5XQ30"/>
<dbReference type="PANTHER" id="PTHR22884">
    <property type="entry name" value="SET DOMAIN PROTEINS"/>
    <property type="match status" value="1"/>
</dbReference>
<dbReference type="PROSITE" id="PS50280">
    <property type="entry name" value="SET"/>
    <property type="match status" value="1"/>
</dbReference>
<dbReference type="InterPro" id="IPR046341">
    <property type="entry name" value="SET_dom_sf"/>
</dbReference>
<evidence type="ECO:0000256" key="1">
    <source>
        <dbReference type="ARBA" id="ARBA00004286"/>
    </source>
</evidence>
<dbReference type="RefSeq" id="WP_246112844.1">
    <property type="nucleotide sequence ID" value="NZ_SJPK01000008.1"/>
</dbReference>
<feature type="domain" description="Post-SET" evidence="7">
    <location>
        <begin position="183"/>
        <end position="195"/>
    </location>
</feature>